<proteinExistence type="predicted"/>
<evidence type="ECO:0000313" key="5">
    <source>
        <dbReference type="EMBL" id="SFV90759.1"/>
    </source>
</evidence>
<evidence type="ECO:0000256" key="1">
    <source>
        <dbReference type="ARBA" id="ARBA00004370"/>
    </source>
</evidence>
<keyword evidence="3" id="KW-0472">Membrane</keyword>
<keyword evidence="2" id="KW-0732">Signal</keyword>
<dbReference type="GO" id="GO:0015627">
    <property type="term" value="C:type II protein secretion system complex"/>
    <property type="evidence" value="ECO:0007669"/>
    <property type="project" value="TreeGrafter"/>
</dbReference>
<evidence type="ECO:0000256" key="2">
    <source>
        <dbReference type="ARBA" id="ARBA00022729"/>
    </source>
</evidence>
<gene>
    <name evidence="5" type="ORF">MNB_SV-4-2</name>
</gene>
<dbReference type="PANTHER" id="PTHR30332:SF24">
    <property type="entry name" value="SECRETIN GSPD-RELATED"/>
    <property type="match status" value="1"/>
</dbReference>
<protein>
    <submittedName>
        <fullName evidence="5">Phage assembly protein #Inoviridae protein Gp4</fullName>
    </submittedName>
</protein>
<dbReference type="Pfam" id="PF00263">
    <property type="entry name" value="Secretin"/>
    <property type="match status" value="1"/>
</dbReference>
<organism evidence="5">
    <name type="scientific">hydrothermal vent metagenome</name>
    <dbReference type="NCBI Taxonomy" id="652676"/>
    <lineage>
        <taxon>unclassified sequences</taxon>
        <taxon>metagenomes</taxon>
        <taxon>ecological metagenomes</taxon>
    </lineage>
</organism>
<dbReference type="InterPro" id="IPR050810">
    <property type="entry name" value="Bact_Secretion_Sys_Channel"/>
</dbReference>
<comment type="subcellular location">
    <subcellularLocation>
        <location evidence="1">Membrane</location>
    </subcellularLocation>
</comment>
<reference evidence="5" key="1">
    <citation type="submission" date="2016-10" db="EMBL/GenBank/DDBJ databases">
        <authorList>
            <person name="de Groot N.N."/>
        </authorList>
    </citation>
    <scope>NUCLEOTIDE SEQUENCE</scope>
</reference>
<sequence>MKFLVLLISFTVFVFSQVIGLADLAVLVSKDIGKKVVIADNLNASDYQIDLDLSSEYNLGELTDIFKTYLVQNDLSLIDHGDSWLVIKNNYTSKSAVLPKLPVAPDAVKKHYYMYRIQHITNEDVANVLSIFTDELGEPIKYIYLKQSDMIAYAATPSMHTKIKKMLSSSDNSVLQRKIKISFFTLDSSKLSEIGSDIEKLAYSMDFSFTGLVDSLLHNNRVTLNSSDTGTFKFLLYALESRGVAKIYHEPTLVLTNGVKTSLSYVKNIGYKVSTTTVKENIETTKDSIKYRDVGFQMTILPKISDDWIFLDLNLISENLIAMQDNVPLTQKISYHSKVKVYNDRPLLLSGLKKSSQRTETNAIPLISSVPLLGSFFKFDKKDHSSQTIYILIEVI</sequence>
<evidence type="ECO:0000256" key="3">
    <source>
        <dbReference type="ARBA" id="ARBA00023136"/>
    </source>
</evidence>
<name>A0A1W1EA30_9ZZZZ</name>
<dbReference type="GO" id="GO:0009306">
    <property type="term" value="P:protein secretion"/>
    <property type="evidence" value="ECO:0007669"/>
    <property type="project" value="InterPro"/>
</dbReference>
<evidence type="ECO:0000259" key="4">
    <source>
        <dbReference type="Pfam" id="PF00263"/>
    </source>
</evidence>
<dbReference type="AlphaFoldDB" id="A0A1W1EA30"/>
<dbReference type="EMBL" id="FPIB01000023">
    <property type="protein sequence ID" value="SFV90759.1"/>
    <property type="molecule type" value="Genomic_DNA"/>
</dbReference>
<dbReference type="PANTHER" id="PTHR30332">
    <property type="entry name" value="PROBABLE GENERAL SECRETION PATHWAY PROTEIN D"/>
    <property type="match status" value="1"/>
</dbReference>
<dbReference type="GO" id="GO:0016020">
    <property type="term" value="C:membrane"/>
    <property type="evidence" value="ECO:0007669"/>
    <property type="project" value="UniProtKB-SubCell"/>
</dbReference>
<feature type="domain" description="Type II/III secretion system secretin-like" evidence="4">
    <location>
        <begin position="238"/>
        <end position="394"/>
    </location>
</feature>
<accession>A0A1W1EA30</accession>
<dbReference type="InterPro" id="IPR004846">
    <property type="entry name" value="T2SS/T3SS_dom"/>
</dbReference>